<dbReference type="SUPFAM" id="SSF88946">
    <property type="entry name" value="Sigma2 domain of RNA polymerase sigma factors"/>
    <property type="match status" value="1"/>
</dbReference>
<dbReference type="InterPro" id="IPR013249">
    <property type="entry name" value="RNA_pol_sigma70_r4_t2"/>
</dbReference>
<evidence type="ECO:0000256" key="2">
    <source>
        <dbReference type="ARBA" id="ARBA00023015"/>
    </source>
</evidence>
<organism evidence="7 8">
    <name type="scientific">Zhouia spongiae</name>
    <dbReference type="NCBI Taxonomy" id="2202721"/>
    <lineage>
        <taxon>Bacteria</taxon>
        <taxon>Pseudomonadati</taxon>
        <taxon>Bacteroidota</taxon>
        <taxon>Flavobacteriia</taxon>
        <taxon>Flavobacteriales</taxon>
        <taxon>Flavobacteriaceae</taxon>
        <taxon>Zhouia</taxon>
    </lineage>
</organism>
<feature type="domain" description="RNA polymerase sigma-70 region 2" evidence="5">
    <location>
        <begin position="26"/>
        <end position="92"/>
    </location>
</feature>
<dbReference type="InterPro" id="IPR013325">
    <property type="entry name" value="RNA_pol_sigma_r2"/>
</dbReference>
<reference evidence="7 8" key="1">
    <citation type="journal article" date="2018" name="Int. J. Syst. Evol. Microbiol.">
        <title>Zhouia spongiae sp. nov., isolated from a marine sponge.</title>
        <authorList>
            <person name="Zhuang L."/>
            <person name="Lin B."/>
            <person name="Qin F."/>
            <person name="Luo L."/>
        </authorList>
    </citation>
    <scope>NUCLEOTIDE SEQUENCE [LARGE SCALE GENOMIC DNA]</scope>
    <source>
        <strain evidence="7 8">HN-Y44</strain>
    </source>
</reference>
<evidence type="ECO:0000256" key="4">
    <source>
        <dbReference type="ARBA" id="ARBA00023163"/>
    </source>
</evidence>
<evidence type="ECO:0000313" key="7">
    <source>
        <dbReference type="EMBL" id="UNY98775.1"/>
    </source>
</evidence>
<evidence type="ECO:0000256" key="1">
    <source>
        <dbReference type="ARBA" id="ARBA00010641"/>
    </source>
</evidence>
<accession>A0ABY3YLR4</accession>
<evidence type="ECO:0000259" key="6">
    <source>
        <dbReference type="Pfam" id="PF08281"/>
    </source>
</evidence>
<feature type="domain" description="RNA polymerase sigma factor 70 region 4 type 2" evidence="6">
    <location>
        <begin position="124"/>
        <end position="170"/>
    </location>
</feature>
<dbReference type="InterPro" id="IPR014284">
    <property type="entry name" value="RNA_pol_sigma-70_dom"/>
</dbReference>
<dbReference type="EMBL" id="CP094326">
    <property type="protein sequence ID" value="UNY98775.1"/>
    <property type="molecule type" value="Genomic_DNA"/>
</dbReference>
<dbReference type="NCBIfam" id="TIGR02937">
    <property type="entry name" value="sigma70-ECF"/>
    <property type="match status" value="1"/>
</dbReference>
<dbReference type="RefSeq" id="WP_242937181.1">
    <property type="nucleotide sequence ID" value="NZ_CP094326.1"/>
</dbReference>
<dbReference type="NCBIfam" id="TIGR02985">
    <property type="entry name" value="Sig70_bacteroi1"/>
    <property type="match status" value="1"/>
</dbReference>
<proteinExistence type="inferred from homology"/>
<name>A0ABY3YLR4_9FLAO</name>
<protein>
    <submittedName>
        <fullName evidence="7">RNA polymerase sigma-70 factor</fullName>
    </submittedName>
</protein>
<evidence type="ECO:0000259" key="5">
    <source>
        <dbReference type="Pfam" id="PF04542"/>
    </source>
</evidence>
<evidence type="ECO:0000313" key="8">
    <source>
        <dbReference type="Proteomes" id="UP000829476"/>
    </source>
</evidence>
<dbReference type="Proteomes" id="UP000829476">
    <property type="component" value="Chromosome"/>
</dbReference>
<comment type="similarity">
    <text evidence="1">Belongs to the sigma-70 factor family. ECF subfamily.</text>
</comment>
<dbReference type="Pfam" id="PF04542">
    <property type="entry name" value="Sigma70_r2"/>
    <property type="match status" value="1"/>
</dbReference>
<keyword evidence="8" id="KW-1185">Reference proteome</keyword>
<sequence length="203" mass="24043">MSSDFSDNDILVKYLKLGHEDAYAYLMDHYYEKLCVYAKSLCKDVYLSEDIVQNIFMRVWEGRQKLKDNYSVKNYLYQSVYNEFINQYRKKAHLLNLEKEYINTLNTILEEEDTHELARLITLVKQEIQHLPPKCKEIFIMGKEEGLTYGEIAEHLGISFRTVENQMSKAFSIIREKAGEKLDIILYFMFGKHVLSANHKMKD</sequence>
<dbReference type="PANTHER" id="PTHR43133:SF46">
    <property type="entry name" value="RNA POLYMERASE SIGMA-70 FACTOR ECF SUBFAMILY"/>
    <property type="match status" value="1"/>
</dbReference>
<dbReference type="InterPro" id="IPR013324">
    <property type="entry name" value="RNA_pol_sigma_r3/r4-like"/>
</dbReference>
<dbReference type="InterPro" id="IPR007627">
    <property type="entry name" value="RNA_pol_sigma70_r2"/>
</dbReference>
<keyword evidence="4" id="KW-0804">Transcription</keyword>
<dbReference type="InterPro" id="IPR036388">
    <property type="entry name" value="WH-like_DNA-bd_sf"/>
</dbReference>
<dbReference type="InterPro" id="IPR039425">
    <property type="entry name" value="RNA_pol_sigma-70-like"/>
</dbReference>
<evidence type="ECO:0000256" key="3">
    <source>
        <dbReference type="ARBA" id="ARBA00023082"/>
    </source>
</evidence>
<dbReference type="InterPro" id="IPR014327">
    <property type="entry name" value="RNA_pol_sigma70_bacteroid"/>
</dbReference>
<keyword evidence="2" id="KW-0805">Transcription regulation</keyword>
<keyword evidence="3" id="KW-0731">Sigma factor</keyword>
<dbReference type="Gene3D" id="1.10.1740.10">
    <property type="match status" value="1"/>
</dbReference>
<dbReference type="Pfam" id="PF08281">
    <property type="entry name" value="Sigma70_r4_2"/>
    <property type="match status" value="1"/>
</dbReference>
<dbReference type="Gene3D" id="1.10.10.10">
    <property type="entry name" value="Winged helix-like DNA-binding domain superfamily/Winged helix DNA-binding domain"/>
    <property type="match status" value="1"/>
</dbReference>
<dbReference type="PANTHER" id="PTHR43133">
    <property type="entry name" value="RNA POLYMERASE ECF-TYPE SIGMA FACTO"/>
    <property type="match status" value="1"/>
</dbReference>
<gene>
    <name evidence="7" type="ORF">MQE36_00110</name>
</gene>
<dbReference type="SUPFAM" id="SSF88659">
    <property type="entry name" value="Sigma3 and sigma4 domains of RNA polymerase sigma factors"/>
    <property type="match status" value="1"/>
</dbReference>